<dbReference type="InterPro" id="IPR034161">
    <property type="entry name" value="Pepsin-like_plant"/>
</dbReference>
<dbReference type="HOGENOM" id="CLU_027606_0_0_1"/>
<dbReference type="InterPro" id="IPR033121">
    <property type="entry name" value="PEPTIDASE_A1"/>
</dbReference>
<evidence type="ECO:0000256" key="2">
    <source>
        <dbReference type="ARBA" id="ARBA00022750"/>
    </source>
</evidence>
<dbReference type="eggNOG" id="KOG1339">
    <property type="taxonomic scope" value="Eukaryota"/>
</dbReference>
<dbReference type="AlphaFoldDB" id="D8RAP9"/>
<evidence type="ECO:0000256" key="6">
    <source>
        <dbReference type="RuleBase" id="RU000454"/>
    </source>
</evidence>
<dbReference type="OMA" id="TCKMNIG"/>
<gene>
    <name evidence="8" type="ORF">SELMODRAFT_89951</name>
</gene>
<dbReference type="FunCoup" id="D8RAP9">
    <property type="interactions" value="2355"/>
</dbReference>
<dbReference type="PANTHER" id="PTHR13683">
    <property type="entry name" value="ASPARTYL PROTEASES"/>
    <property type="match status" value="1"/>
</dbReference>
<keyword evidence="6" id="KW-0645">Protease</keyword>
<name>D8RAP9_SELML</name>
<evidence type="ECO:0000313" key="8">
    <source>
        <dbReference type="EMBL" id="EFJ30662.1"/>
    </source>
</evidence>
<dbReference type="InterPro" id="IPR021109">
    <property type="entry name" value="Peptidase_aspartic_dom_sf"/>
</dbReference>
<dbReference type="SUPFAM" id="SSF50630">
    <property type="entry name" value="Acid proteases"/>
    <property type="match status" value="1"/>
</dbReference>
<dbReference type="KEGG" id="smo:SELMODRAFT_89951"/>
<comment type="similarity">
    <text evidence="1 6">Belongs to the peptidase A1 family.</text>
</comment>
<reference evidence="8 9" key="1">
    <citation type="journal article" date="2011" name="Science">
        <title>The Selaginella genome identifies genetic changes associated with the evolution of vascular plants.</title>
        <authorList>
            <person name="Banks J.A."/>
            <person name="Nishiyama T."/>
            <person name="Hasebe M."/>
            <person name="Bowman J.L."/>
            <person name="Gribskov M."/>
            <person name="dePamphilis C."/>
            <person name="Albert V.A."/>
            <person name="Aono N."/>
            <person name="Aoyama T."/>
            <person name="Ambrose B.A."/>
            <person name="Ashton N.W."/>
            <person name="Axtell M.J."/>
            <person name="Barker E."/>
            <person name="Barker M.S."/>
            <person name="Bennetzen J.L."/>
            <person name="Bonawitz N.D."/>
            <person name="Chapple C."/>
            <person name="Cheng C."/>
            <person name="Correa L.G."/>
            <person name="Dacre M."/>
            <person name="DeBarry J."/>
            <person name="Dreyer I."/>
            <person name="Elias M."/>
            <person name="Engstrom E.M."/>
            <person name="Estelle M."/>
            <person name="Feng L."/>
            <person name="Finet C."/>
            <person name="Floyd S.K."/>
            <person name="Frommer W.B."/>
            <person name="Fujita T."/>
            <person name="Gramzow L."/>
            <person name="Gutensohn M."/>
            <person name="Harholt J."/>
            <person name="Hattori M."/>
            <person name="Heyl A."/>
            <person name="Hirai T."/>
            <person name="Hiwatashi Y."/>
            <person name="Ishikawa M."/>
            <person name="Iwata M."/>
            <person name="Karol K.G."/>
            <person name="Koehler B."/>
            <person name="Kolukisaoglu U."/>
            <person name="Kubo M."/>
            <person name="Kurata T."/>
            <person name="Lalonde S."/>
            <person name="Li K."/>
            <person name="Li Y."/>
            <person name="Litt A."/>
            <person name="Lyons E."/>
            <person name="Manning G."/>
            <person name="Maruyama T."/>
            <person name="Michael T.P."/>
            <person name="Mikami K."/>
            <person name="Miyazaki S."/>
            <person name="Morinaga S."/>
            <person name="Murata T."/>
            <person name="Mueller-Roeber B."/>
            <person name="Nelson D.R."/>
            <person name="Obara M."/>
            <person name="Oguri Y."/>
            <person name="Olmstead R.G."/>
            <person name="Onodera N."/>
            <person name="Petersen B.L."/>
            <person name="Pils B."/>
            <person name="Prigge M."/>
            <person name="Rensing S.A."/>
            <person name="Riano-Pachon D.M."/>
            <person name="Roberts A.W."/>
            <person name="Sato Y."/>
            <person name="Scheller H.V."/>
            <person name="Schulz B."/>
            <person name="Schulz C."/>
            <person name="Shakirov E.V."/>
            <person name="Shibagaki N."/>
            <person name="Shinohara N."/>
            <person name="Shippen D.E."/>
            <person name="Soerensen I."/>
            <person name="Sotooka R."/>
            <person name="Sugimoto N."/>
            <person name="Sugita M."/>
            <person name="Sumikawa N."/>
            <person name="Tanurdzic M."/>
            <person name="Theissen G."/>
            <person name="Ulvskov P."/>
            <person name="Wakazuki S."/>
            <person name="Weng J.K."/>
            <person name="Willats W.W."/>
            <person name="Wipf D."/>
            <person name="Wolf P.G."/>
            <person name="Yang L."/>
            <person name="Zimmer A.D."/>
            <person name="Zhu Q."/>
            <person name="Mitros T."/>
            <person name="Hellsten U."/>
            <person name="Loque D."/>
            <person name="Otillar R."/>
            <person name="Salamov A."/>
            <person name="Schmutz J."/>
            <person name="Shapiro H."/>
            <person name="Lindquist E."/>
            <person name="Lucas S."/>
            <person name="Rokhsar D."/>
            <person name="Grigoriev I.V."/>
        </authorList>
    </citation>
    <scope>NUCLEOTIDE SEQUENCE [LARGE SCALE GENOMIC DNA]</scope>
</reference>
<dbReference type="Pfam" id="PF14541">
    <property type="entry name" value="TAXi_C"/>
    <property type="match status" value="1"/>
</dbReference>
<dbReference type="InterPro" id="IPR001969">
    <property type="entry name" value="Aspartic_peptidase_AS"/>
</dbReference>
<keyword evidence="9" id="KW-1185">Reference proteome</keyword>
<keyword evidence="2 6" id="KW-0064">Aspartyl protease</keyword>
<dbReference type="Proteomes" id="UP000001514">
    <property type="component" value="Unassembled WGS sequence"/>
</dbReference>
<dbReference type="Gramene" id="EFJ30662">
    <property type="protein sequence ID" value="EFJ30662"/>
    <property type="gene ID" value="SELMODRAFT_89951"/>
</dbReference>
<keyword evidence="3 6" id="KW-0378">Hydrolase</keyword>
<dbReference type="InterPro" id="IPR032799">
    <property type="entry name" value="TAXi_C"/>
</dbReference>
<evidence type="ECO:0000256" key="4">
    <source>
        <dbReference type="ARBA" id="ARBA00023180"/>
    </source>
</evidence>
<protein>
    <recommendedName>
        <fullName evidence="7">Peptidase A1 domain-containing protein</fullName>
    </recommendedName>
</protein>
<evidence type="ECO:0000259" key="7">
    <source>
        <dbReference type="PROSITE" id="PS51767"/>
    </source>
</evidence>
<dbReference type="InterPro" id="IPR001461">
    <property type="entry name" value="Aspartic_peptidase_A1"/>
</dbReference>
<evidence type="ECO:0000256" key="5">
    <source>
        <dbReference type="PIRSR" id="PIRSR601461-1"/>
    </source>
</evidence>
<dbReference type="PANTHER" id="PTHR13683:SF817">
    <property type="entry name" value="OS07G0592200 PROTEIN"/>
    <property type="match status" value="1"/>
</dbReference>
<evidence type="ECO:0000313" key="9">
    <source>
        <dbReference type="Proteomes" id="UP000001514"/>
    </source>
</evidence>
<evidence type="ECO:0000256" key="3">
    <source>
        <dbReference type="ARBA" id="ARBA00022801"/>
    </source>
</evidence>
<dbReference type="InParanoid" id="D8RAP9"/>
<dbReference type="FunFam" id="2.40.70.10:FF:000025">
    <property type="entry name" value="Aspartyl protease family protein"/>
    <property type="match status" value="1"/>
</dbReference>
<dbReference type="GO" id="GO:0006508">
    <property type="term" value="P:proteolysis"/>
    <property type="evidence" value="ECO:0007669"/>
    <property type="project" value="UniProtKB-KW"/>
</dbReference>
<dbReference type="InterPro" id="IPR032861">
    <property type="entry name" value="TAXi_N"/>
</dbReference>
<proteinExistence type="inferred from homology"/>
<organism evidence="9">
    <name type="scientific">Selaginella moellendorffii</name>
    <name type="common">Spikemoss</name>
    <dbReference type="NCBI Taxonomy" id="88036"/>
    <lineage>
        <taxon>Eukaryota</taxon>
        <taxon>Viridiplantae</taxon>
        <taxon>Streptophyta</taxon>
        <taxon>Embryophyta</taxon>
        <taxon>Tracheophyta</taxon>
        <taxon>Lycopodiopsida</taxon>
        <taxon>Selaginellales</taxon>
        <taxon>Selaginellaceae</taxon>
        <taxon>Selaginella</taxon>
    </lineage>
</organism>
<sequence length="492" mass="53058">MPLELVANSHRRRDRELLGSARMDLHDDLLTKGYYTSRVKIGTPPHEFSLIVDTGSTVTYVPCSSCTHCGNHQDPRFSPALSSSYKPLECGSECSTGFCDGSRKYQRQYAEKSTSSGVLGKDVIGFSNSSDLGGQRLVFGCETAETGDLYDQTADGIIGLGRGPLSIIDQLVEKNAMEDVFSLCYGGMDEGGGAMILGGFQPPKDMVFTASDPHRSPYYNLMLKGIRVGGSPLRLKPEVFDGKYGTVLDSGTTYAYFPGAAFQAFKSAVKEQVGSLKEVPGPDEKFKDICYAGAGTNVSNLSQFFPSVDFVFGDGQSVTLSPENYLFRHTKISGAYCLGVFENGDPTTLLGGIIVRNMLVTYNRGKASIGFLKTKCNDLWSRLPETNEPGHSTQPAQFLLPPAPSPSVGAGDMAGAIEVSMLLATNYTTFASLTAEFVKDVARELDLDLDQVRILNFTAAGSSIVVAWMAFPNEMDSTKVMFVSFSSAGTKK</sequence>
<dbReference type="GO" id="GO:0004190">
    <property type="term" value="F:aspartic-type endopeptidase activity"/>
    <property type="evidence" value="ECO:0007669"/>
    <property type="project" value="UniProtKB-KW"/>
</dbReference>
<feature type="active site" evidence="5">
    <location>
        <position position="53"/>
    </location>
</feature>
<dbReference type="CDD" id="cd05476">
    <property type="entry name" value="pepsin_A_like_plant"/>
    <property type="match status" value="1"/>
</dbReference>
<dbReference type="Pfam" id="PF14543">
    <property type="entry name" value="TAXi_N"/>
    <property type="match status" value="1"/>
</dbReference>
<dbReference type="PRINTS" id="PR00792">
    <property type="entry name" value="PEPSIN"/>
</dbReference>
<feature type="active site" evidence="5">
    <location>
        <position position="249"/>
    </location>
</feature>
<keyword evidence="4" id="KW-0325">Glycoprotein</keyword>
<dbReference type="EMBL" id="GL377575">
    <property type="protein sequence ID" value="EFJ30662.1"/>
    <property type="molecule type" value="Genomic_DNA"/>
</dbReference>
<dbReference type="PROSITE" id="PS00141">
    <property type="entry name" value="ASP_PROTEASE"/>
    <property type="match status" value="1"/>
</dbReference>
<evidence type="ECO:0000256" key="1">
    <source>
        <dbReference type="ARBA" id="ARBA00007447"/>
    </source>
</evidence>
<feature type="domain" description="Peptidase A1" evidence="7">
    <location>
        <begin position="35"/>
        <end position="372"/>
    </location>
</feature>
<dbReference type="Gene3D" id="2.40.70.10">
    <property type="entry name" value="Acid Proteases"/>
    <property type="match status" value="2"/>
</dbReference>
<dbReference type="PROSITE" id="PS51767">
    <property type="entry name" value="PEPTIDASE_A1"/>
    <property type="match status" value="1"/>
</dbReference>
<accession>D8RAP9</accession>